<reference evidence="2 3" key="1">
    <citation type="journal article" date="2016" name="Int. J. Syst. Evol. Microbiol.">
        <title>Oceanobacillus halophilus sp. nov., a novel moderately halophilic bacterium from a hypersaline lake.</title>
        <authorList>
            <person name="Amoozegar M.A."/>
            <person name="Bagheri M."/>
            <person name="Makhdoumi A."/>
            <person name="Nikou M.M."/>
            <person name="Fazeli S.A.S."/>
            <person name="Schumann P."/>
            <person name="Sproer C."/>
            <person name="Sanchez-Porro C."/>
            <person name="Ventosa A."/>
        </authorList>
    </citation>
    <scope>NUCLEOTIDE SEQUENCE [LARGE SCALE GENOMIC DNA]</scope>
    <source>
        <strain evidence="2 3">DSM 23996</strain>
    </source>
</reference>
<proteinExistence type="predicted"/>
<feature type="transmembrane region" description="Helical" evidence="1">
    <location>
        <begin position="77"/>
        <end position="105"/>
    </location>
</feature>
<gene>
    <name evidence="2" type="ORF">D8M06_08790</name>
</gene>
<feature type="transmembrane region" description="Helical" evidence="1">
    <location>
        <begin position="6"/>
        <end position="26"/>
    </location>
</feature>
<dbReference type="Proteomes" id="UP000269301">
    <property type="component" value="Unassembled WGS sequence"/>
</dbReference>
<accession>A0A495A2V4</accession>
<dbReference type="RefSeq" id="WP_121204027.1">
    <property type="nucleotide sequence ID" value="NZ_RBZP01000005.1"/>
</dbReference>
<sequence>MDTNVLLFILLVLLNATLFSFFQYEISKNSVNKEHYKAGWKTAINIFISIIPAFFFLEMLQEDPTNYEGSPLLKSTVTLMNVLSASFLFLVIFLNLLAILITHVVTLNYYKKKEFDSNVSSSQEANKH</sequence>
<name>A0A495A2V4_9BACI</name>
<keyword evidence="1" id="KW-1133">Transmembrane helix</keyword>
<dbReference type="EMBL" id="RBZP01000005">
    <property type="protein sequence ID" value="RKQ33912.1"/>
    <property type="molecule type" value="Genomic_DNA"/>
</dbReference>
<protein>
    <submittedName>
        <fullName evidence="2">Uncharacterized protein</fullName>
    </submittedName>
</protein>
<keyword evidence="1" id="KW-0812">Transmembrane</keyword>
<feature type="transmembrane region" description="Helical" evidence="1">
    <location>
        <begin position="38"/>
        <end position="57"/>
    </location>
</feature>
<evidence type="ECO:0000256" key="1">
    <source>
        <dbReference type="SAM" id="Phobius"/>
    </source>
</evidence>
<keyword evidence="1" id="KW-0472">Membrane</keyword>
<dbReference type="AlphaFoldDB" id="A0A495A2V4"/>
<keyword evidence="3" id="KW-1185">Reference proteome</keyword>
<comment type="caution">
    <text evidence="2">The sequence shown here is derived from an EMBL/GenBank/DDBJ whole genome shotgun (WGS) entry which is preliminary data.</text>
</comment>
<evidence type="ECO:0000313" key="3">
    <source>
        <dbReference type="Proteomes" id="UP000269301"/>
    </source>
</evidence>
<evidence type="ECO:0000313" key="2">
    <source>
        <dbReference type="EMBL" id="RKQ33912.1"/>
    </source>
</evidence>
<organism evidence="2 3">
    <name type="scientific">Oceanobacillus halophilus</name>
    <dbReference type="NCBI Taxonomy" id="930130"/>
    <lineage>
        <taxon>Bacteria</taxon>
        <taxon>Bacillati</taxon>
        <taxon>Bacillota</taxon>
        <taxon>Bacilli</taxon>
        <taxon>Bacillales</taxon>
        <taxon>Bacillaceae</taxon>
        <taxon>Oceanobacillus</taxon>
    </lineage>
</organism>